<dbReference type="EMBL" id="JAHLQT010003582">
    <property type="protein sequence ID" value="KAG7176243.1"/>
    <property type="molecule type" value="Genomic_DNA"/>
</dbReference>
<gene>
    <name evidence="1" type="ORF">Hamer_G009020</name>
</gene>
<proteinExistence type="predicted"/>
<name>A0A8J5NB69_HOMAM</name>
<reference evidence="1" key="1">
    <citation type="journal article" date="2021" name="Sci. Adv.">
        <title>The American lobster genome reveals insights on longevity, neural, and immune adaptations.</title>
        <authorList>
            <person name="Polinski J.M."/>
            <person name="Zimin A.V."/>
            <person name="Clark K.F."/>
            <person name="Kohn A.B."/>
            <person name="Sadowski N."/>
            <person name="Timp W."/>
            <person name="Ptitsyn A."/>
            <person name="Khanna P."/>
            <person name="Romanova D.Y."/>
            <person name="Williams P."/>
            <person name="Greenwood S.J."/>
            <person name="Moroz L.L."/>
            <person name="Walt D.R."/>
            <person name="Bodnar A.G."/>
        </authorList>
    </citation>
    <scope>NUCLEOTIDE SEQUENCE</scope>
    <source>
        <strain evidence="1">GMGI-L3</strain>
    </source>
</reference>
<protein>
    <submittedName>
        <fullName evidence="1">Uncharacterized protein</fullName>
    </submittedName>
</protein>
<dbReference type="Proteomes" id="UP000747542">
    <property type="component" value="Unassembled WGS sequence"/>
</dbReference>
<evidence type="ECO:0000313" key="1">
    <source>
        <dbReference type="EMBL" id="KAG7176243.1"/>
    </source>
</evidence>
<comment type="caution">
    <text evidence="1">The sequence shown here is derived from an EMBL/GenBank/DDBJ whole genome shotgun (WGS) entry which is preliminary data.</text>
</comment>
<organism evidence="1 2">
    <name type="scientific">Homarus americanus</name>
    <name type="common">American lobster</name>
    <dbReference type="NCBI Taxonomy" id="6706"/>
    <lineage>
        <taxon>Eukaryota</taxon>
        <taxon>Metazoa</taxon>
        <taxon>Ecdysozoa</taxon>
        <taxon>Arthropoda</taxon>
        <taxon>Crustacea</taxon>
        <taxon>Multicrustacea</taxon>
        <taxon>Malacostraca</taxon>
        <taxon>Eumalacostraca</taxon>
        <taxon>Eucarida</taxon>
        <taxon>Decapoda</taxon>
        <taxon>Pleocyemata</taxon>
        <taxon>Astacidea</taxon>
        <taxon>Nephropoidea</taxon>
        <taxon>Nephropidae</taxon>
        <taxon>Homarus</taxon>
    </lineage>
</organism>
<sequence length="109" mass="12747">MLLNNEQRFTSVLRIIDCSVLDFALKTQMSCRRILTQMSCRWNLTQISCLWNFLQRRKFSSIRAQLCTSAIHTSNQCESHSLLSNTSKDQLTIKEQQPLFKMKITFLGQ</sequence>
<keyword evidence="2" id="KW-1185">Reference proteome</keyword>
<accession>A0A8J5NB69</accession>
<evidence type="ECO:0000313" key="2">
    <source>
        <dbReference type="Proteomes" id="UP000747542"/>
    </source>
</evidence>
<dbReference type="AlphaFoldDB" id="A0A8J5NB69"/>